<feature type="transmembrane region" description="Helical" evidence="5">
    <location>
        <begin position="99"/>
        <end position="125"/>
    </location>
</feature>
<keyword evidence="3 5" id="KW-1133">Transmembrane helix</keyword>
<feature type="transmembrane region" description="Helical" evidence="5">
    <location>
        <begin position="42"/>
        <end position="63"/>
    </location>
</feature>
<evidence type="ECO:0000256" key="2">
    <source>
        <dbReference type="ARBA" id="ARBA00022692"/>
    </source>
</evidence>
<organism evidence="6 7">
    <name type="scientific">Mycoplasmopsis agassizii</name>
    <dbReference type="NCBI Taxonomy" id="33922"/>
    <lineage>
        <taxon>Bacteria</taxon>
        <taxon>Bacillati</taxon>
        <taxon>Mycoplasmatota</taxon>
        <taxon>Mycoplasmoidales</taxon>
        <taxon>Metamycoplasmataceae</taxon>
        <taxon>Mycoplasmopsis</taxon>
    </lineage>
</organism>
<evidence type="ECO:0008006" key="8">
    <source>
        <dbReference type="Google" id="ProtNLM"/>
    </source>
</evidence>
<accession>A0A269TI85</accession>
<comment type="subcellular location">
    <subcellularLocation>
        <location evidence="1">Membrane</location>
        <topology evidence="1">Multi-pass membrane protein</topology>
    </subcellularLocation>
</comment>
<evidence type="ECO:0000256" key="5">
    <source>
        <dbReference type="SAM" id="Phobius"/>
    </source>
</evidence>
<feature type="transmembrane region" description="Helical" evidence="5">
    <location>
        <begin position="291"/>
        <end position="316"/>
    </location>
</feature>
<gene>
    <name evidence="6" type="ORF">CJJ23_03200</name>
</gene>
<dbReference type="InterPro" id="IPR002293">
    <property type="entry name" value="AA/rel_permease1"/>
</dbReference>
<evidence type="ECO:0000256" key="3">
    <source>
        <dbReference type="ARBA" id="ARBA00022989"/>
    </source>
</evidence>
<feature type="transmembrane region" description="Helical" evidence="5">
    <location>
        <begin position="387"/>
        <end position="405"/>
    </location>
</feature>
<reference evidence="7" key="1">
    <citation type="submission" date="2017-08" db="EMBL/GenBank/DDBJ databases">
        <authorList>
            <person name="Alvarez-Ponce D."/>
            <person name="Weitzman C.L."/>
            <person name="Tillett R.L."/>
            <person name="Sandmeier F.C."/>
            <person name="Tracy C.R."/>
        </authorList>
    </citation>
    <scope>NUCLEOTIDE SEQUENCE [LARGE SCALE GENOMIC DNA]</scope>
    <source>
        <strain evidence="7">723</strain>
    </source>
</reference>
<feature type="transmembrane region" description="Helical" evidence="5">
    <location>
        <begin position="167"/>
        <end position="191"/>
    </location>
</feature>
<keyword evidence="2 5" id="KW-0812">Transmembrane</keyword>
<dbReference type="PANTHER" id="PTHR11785">
    <property type="entry name" value="AMINO ACID TRANSPORTER"/>
    <property type="match status" value="1"/>
</dbReference>
<protein>
    <recommendedName>
        <fullName evidence="8">Amino acid permease</fullName>
    </recommendedName>
</protein>
<dbReference type="PIRSF" id="PIRSF006060">
    <property type="entry name" value="AA_transporter"/>
    <property type="match status" value="1"/>
</dbReference>
<dbReference type="PANTHER" id="PTHR11785:SF512">
    <property type="entry name" value="SOBREMESA, ISOFORM B"/>
    <property type="match status" value="1"/>
</dbReference>
<dbReference type="OrthoDB" id="384581at2"/>
<dbReference type="Gene3D" id="1.20.1740.10">
    <property type="entry name" value="Amino acid/polyamine transporter I"/>
    <property type="match status" value="1"/>
</dbReference>
<feature type="transmembrane region" description="Helical" evidence="5">
    <location>
        <begin position="353"/>
        <end position="375"/>
    </location>
</feature>
<comment type="caution">
    <text evidence="6">The sequence shown here is derived from an EMBL/GenBank/DDBJ whole genome shotgun (WGS) entry which is preliminary data.</text>
</comment>
<evidence type="ECO:0000313" key="7">
    <source>
        <dbReference type="Proteomes" id="UP000216943"/>
    </source>
</evidence>
<dbReference type="GO" id="GO:0015179">
    <property type="term" value="F:L-amino acid transmembrane transporter activity"/>
    <property type="evidence" value="ECO:0007669"/>
    <property type="project" value="TreeGrafter"/>
</dbReference>
<dbReference type="AlphaFoldDB" id="A0A269TI85"/>
<keyword evidence="4 5" id="KW-0472">Membrane</keyword>
<feature type="transmembrane region" description="Helical" evidence="5">
    <location>
        <begin position="211"/>
        <end position="235"/>
    </location>
</feature>
<name>A0A269TI85_9BACT</name>
<feature type="transmembrane region" description="Helical" evidence="5">
    <location>
        <begin position="247"/>
        <end position="271"/>
    </location>
</feature>
<sequence>MSQKSVRKIGMLVAISLVVGSIIGIGIFFKNGSVSRISDSESITWLLAWFVGGIIALFSALSFSEISSLKVKKLVGISSWAYQNGGKRYGYFVAYGWSFFYWGILLITLGTFSSEILIAFLAAVADSATGAAINTAVNHAWFHFIIGITLTFAFLALNIIGPTVSGIFAAVTTGLKLIPLVIAIVVGIVFVNQRTLESGVTANAFVTHPQFSFQKMILALPGVLFAFDAFLSVGSARSRMKNDGKQLPLVIFFGMVIVLVVYVLIAIASILQTQGSIGGLISVSLGGSNGWVTGFVYFFIFISTLGLLNGLTGFMIQDYSRAVQTRLSLGSDWLIKNVRAKFNGRDISNEVRAVVLIAIYMLLWFLPIWLPAFIFNSDAFIDGATNWPTLLFFFNYAIIMGLYAYKRFKGHFKEGEIKKINNVVFYGSTIIAIFLIAVAVIAYIYSTVSAAAIEPNESAGWGFFADGGFKATKFLQFIMFIAFTFIMLLAPFVNALLIKAIEKRDVVEDLAKLEEGVDEKTPSLQVKQVNKH</sequence>
<feature type="transmembrane region" description="Helical" evidence="5">
    <location>
        <begin position="140"/>
        <end position="160"/>
    </location>
</feature>
<evidence type="ECO:0000256" key="1">
    <source>
        <dbReference type="ARBA" id="ARBA00004141"/>
    </source>
</evidence>
<feature type="transmembrane region" description="Helical" evidence="5">
    <location>
        <begin position="425"/>
        <end position="445"/>
    </location>
</feature>
<dbReference type="Pfam" id="PF13520">
    <property type="entry name" value="AA_permease_2"/>
    <property type="match status" value="1"/>
</dbReference>
<feature type="transmembrane region" description="Helical" evidence="5">
    <location>
        <begin position="12"/>
        <end position="30"/>
    </location>
</feature>
<dbReference type="InterPro" id="IPR050598">
    <property type="entry name" value="AminoAcid_Transporter"/>
</dbReference>
<evidence type="ECO:0000256" key="4">
    <source>
        <dbReference type="ARBA" id="ARBA00023136"/>
    </source>
</evidence>
<dbReference type="EMBL" id="NQNY01000010">
    <property type="protein sequence ID" value="PAK21192.1"/>
    <property type="molecule type" value="Genomic_DNA"/>
</dbReference>
<dbReference type="RefSeq" id="WP_095334921.1">
    <property type="nucleotide sequence ID" value="NZ_NQNY01000010.1"/>
</dbReference>
<feature type="transmembrane region" description="Helical" evidence="5">
    <location>
        <begin position="474"/>
        <end position="497"/>
    </location>
</feature>
<proteinExistence type="predicted"/>
<evidence type="ECO:0000313" key="6">
    <source>
        <dbReference type="EMBL" id="PAK21192.1"/>
    </source>
</evidence>
<dbReference type="GO" id="GO:0016020">
    <property type="term" value="C:membrane"/>
    <property type="evidence" value="ECO:0007669"/>
    <property type="project" value="UniProtKB-SubCell"/>
</dbReference>
<dbReference type="Proteomes" id="UP000216943">
    <property type="component" value="Unassembled WGS sequence"/>
</dbReference>